<keyword evidence="3" id="KW-1185">Reference proteome</keyword>
<evidence type="ECO:0000256" key="1">
    <source>
        <dbReference type="SAM" id="SignalP"/>
    </source>
</evidence>
<organism evidence="2 3">
    <name type="scientific">Lichenicoccus roseus</name>
    <dbReference type="NCBI Taxonomy" id="2683649"/>
    <lineage>
        <taxon>Bacteria</taxon>
        <taxon>Pseudomonadati</taxon>
        <taxon>Pseudomonadota</taxon>
        <taxon>Alphaproteobacteria</taxon>
        <taxon>Acetobacterales</taxon>
        <taxon>Acetobacteraceae</taxon>
        <taxon>Lichenicoccus</taxon>
    </lineage>
</organism>
<evidence type="ECO:0000313" key="2">
    <source>
        <dbReference type="EMBL" id="TLU72636.1"/>
    </source>
</evidence>
<dbReference type="OrthoDB" id="7278207at2"/>
<keyword evidence="1" id="KW-0732">Signal</keyword>
<feature type="chain" id="PRO_5024385851" description="Lipoprotein" evidence="1">
    <location>
        <begin position="32"/>
        <end position="80"/>
    </location>
</feature>
<dbReference type="EMBL" id="VCDI01000003">
    <property type="protein sequence ID" value="TLU72636.1"/>
    <property type="molecule type" value="Genomic_DNA"/>
</dbReference>
<proteinExistence type="predicted"/>
<feature type="signal peptide" evidence="1">
    <location>
        <begin position="1"/>
        <end position="31"/>
    </location>
</feature>
<sequence>MSRNGNVPATLVRRAGALGIGLLLSGCVATASTGPQAGVTPGYGYVCHAGVYICRLPQQVPQGAQCSCPGLGAPSYGVVN</sequence>
<evidence type="ECO:0000313" key="3">
    <source>
        <dbReference type="Proteomes" id="UP000305654"/>
    </source>
</evidence>
<evidence type="ECO:0008006" key="4">
    <source>
        <dbReference type="Google" id="ProtNLM"/>
    </source>
</evidence>
<dbReference type="AlphaFoldDB" id="A0A5R9JB70"/>
<dbReference type="RefSeq" id="WP_138326097.1">
    <property type="nucleotide sequence ID" value="NZ_VCDI01000003.1"/>
</dbReference>
<dbReference type="PROSITE" id="PS51257">
    <property type="entry name" value="PROKAR_LIPOPROTEIN"/>
    <property type="match status" value="1"/>
</dbReference>
<name>A0A5R9JB70_9PROT</name>
<protein>
    <recommendedName>
        <fullName evidence="4">Lipoprotein</fullName>
    </recommendedName>
</protein>
<gene>
    <name evidence="2" type="ORF">FE263_11390</name>
</gene>
<accession>A0A5R9JB70</accession>
<comment type="caution">
    <text evidence="2">The sequence shown here is derived from an EMBL/GenBank/DDBJ whole genome shotgun (WGS) entry which is preliminary data.</text>
</comment>
<reference evidence="2 3" key="1">
    <citation type="submission" date="2019-05" db="EMBL/GenBank/DDBJ databases">
        <authorList>
            <person name="Pankratov T."/>
            <person name="Grouzdev D."/>
        </authorList>
    </citation>
    <scope>NUCLEOTIDE SEQUENCE [LARGE SCALE GENOMIC DNA]</scope>
    <source>
        <strain evidence="2 3">KEBCLARHB70R</strain>
    </source>
</reference>
<dbReference type="Proteomes" id="UP000305654">
    <property type="component" value="Unassembled WGS sequence"/>
</dbReference>